<comment type="caution">
    <text evidence="2">The sequence shown here is derived from an EMBL/GenBank/DDBJ whole genome shotgun (WGS) entry which is preliminary data.</text>
</comment>
<dbReference type="SUPFAM" id="SSF54695">
    <property type="entry name" value="POZ domain"/>
    <property type="match status" value="1"/>
</dbReference>
<proteinExistence type="predicted"/>
<name>A0ABR4JLV3_9EURO</name>
<protein>
    <recommendedName>
        <fullName evidence="4">BTB domain-containing protein</fullName>
    </recommendedName>
</protein>
<feature type="region of interest" description="Disordered" evidence="1">
    <location>
        <begin position="81"/>
        <end position="131"/>
    </location>
</feature>
<reference evidence="2 3" key="1">
    <citation type="submission" date="2024-07" db="EMBL/GenBank/DDBJ databases">
        <title>Section-level genome sequencing and comparative genomics of Aspergillus sections Usti and Cavernicolus.</title>
        <authorList>
            <consortium name="Lawrence Berkeley National Laboratory"/>
            <person name="Nybo J.L."/>
            <person name="Vesth T.C."/>
            <person name="Theobald S."/>
            <person name="Frisvad J.C."/>
            <person name="Larsen T.O."/>
            <person name="Kjaerboelling I."/>
            <person name="Rothschild-Mancinelli K."/>
            <person name="Lyhne E.K."/>
            <person name="Kogle M.E."/>
            <person name="Barry K."/>
            <person name="Clum A."/>
            <person name="Na H."/>
            <person name="Ledsgaard L."/>
            <person name="Lin J."/>
            <person name="Lipzen A."/>
            <person name="Kuo A."/>
            <person name="Riley R."/>
            <person name="Mondo S."/>
            <person name="Labutti K."/>
            <person name="Haridas S."/>
            <person name="Pangalinan J."/>
            <person name="Salamov A.A."/>
            <person name="Simmons B.A."/>
            <person name="Magnuson J.K."/>
            <person name="Chen J."/>
            <person name="Drula E."/>
            <person name="Henrissat B."/>
            <person name="Wiebenga A."/>
            <person name="Lubbers R.J."/>
            <person name="Gomes A.C."/>
            <person name="Makela M.R."/>
            <person name="Stajich J."/>
            <person name="Grigoriev I.V."/>
            <person name="Mortensen U.H."/>
            <person name="De Vries R.P."/>
            <person name="Baker S.E."/>
            <person name="Andersen M.R."/>
        </authorList>
    </citation>
    <scope>NUCLEOTIDE SEQUENCE [LARGE SCALE GENOMIC DNA]</scope>
    <source>
        <strain evidence="2 3">CBS 123904</strain>
    </source>
</reference>
<evidence type="ECO:0000313" key="2">
    <source>
        <dbReference type="EMBL" id="KAL2841024.1"/>
    </source>
</evidence>
<dbReference type="InterPro" id="IPR011333">
    <property type="entry name" value="SKP1/BTB/POZ_sf"/>
</dbReference>
<accession>A0ABR4JLV3</accession>
<dbReference type="Proteomes" id="UP001610446">
    <property type="component" value="Unassembled WGS sequence"/>
</dbReference>
<organism evidence="2 3">
    <name type="scientific">Aspergillus pseudoustus</name>
    <dbReference type="NCBI Taxonomy" id="1810923"/>
    <lineage>
        <taxon>Eukaryota</taxon>
        <taxon>Fungi</taxon>
        <taxon>Dikarya</taxon>
        <taxon>Ascomycota</taxon>
        <taxon>Pezizomycotina</taxon>
        <taxon>Eurotiomycetes</taxon>
        <taxon>Eurotiomycetidae</taxon>
        <taxon>Eurotiales</taxon>
        <taxon>Aspergillaceae</taxon>
        <taxon>Aspergillus</taxon>
        <taxon>Aspergillus subgen. Nidulantes</taxon>
    </lineage>
</organism>
<evidence type="ECO:0008006" key="4">
    <source>
        <dbReference type="Google" id="ProtNLM"/>
    </source>
</evidence>
<dbReference type="EMBL" id="JBFXLU010000114">
    <property type="protein sequence ID" value="KAL2841024.1"/>
    <property type="molecule type" value="Genomic_DNA"/>
</dbReference>
<dbReference type="CDD" id="cd18186">
    <property type="entry name" value="BTB_POZ_ZBTB_KLHL-like"/>
    <property type="match status" value="1"/>
</dbReference>
<evidence type="ECO:0000313" key="3">
    <source>
        <dbReference type="Proteomes" id="UP001610446"/>
    </source>
</evidence>
<keyword evidence="3" id="KW-1185">Reference proteome</keyword>
<sequence>MDRATHVIDPDGEVIIVLQNANAPFAAISEEKPAAEDPAPEWPAEVAVQPAEWPAEAAAEEPEWPVEVAVEPAEWPVGVEADEPAPEWPSTAAEHAPAGPATEEAIDRLTEGPADEPVGGVAEESAAERPAEPRVAEQLEENCVRIQVSAKHLILASSVFKKILKGGWKESVTYLQEGSVEITADSWDTEALLIMLRILHCQSYSIPRKLSLEMLAKVAVLADYYDCREAVDLLASTWINALDEAIPTRYSRDLMLWLWVAWYFRLPAEFKKATATAMSWSHDWIDTLGLPIPDKIIRSIEDRRNGKITDLILQIQNIRDQLQSDNKGCGFECSSIMYGALTKQMHQNTLLSRGPIAPFPRLRYGLLVQSVQSLKSPAWCEPGRRYSGFSQRHTCSYSTFKLLFGDLNDTIEGLDPDGLMHL</sequence>
<evidence type="ECO:0000256" key="1">
    <source>
        <dbReference type="SAM" id="MobiDB-lite"/>
    </source>
</evidence>
<dbReference type="Gene3D" id="3.30.710.10">
    <property type="entry name" value="Potassium Channel Kv1.1, Chain A"/>
    <property type="match status" value="1"/>
</dbReference>
<gene>
    <name evidence="2" type="ORF">BJY01DRAFT_14711</name>
</gene>